<dbReference type="InterPro" id="IPR000008">
    <property type="entry name" value="C2_dom"/>
</dbReference>
<feature type="compositionally biased region" description="Basic and acidic residues" evidence="1">
    <location>
        <begin position="241"/>
        <end position="250"/>
    </location>
</feature>
<dbReference type="Proteomes" id="UP000187455">
    <property type="component" value="Unassembled WGS sequence"/>
</dbReference>
<keyword evidence="4" id="KW-1185">Reference proteome</keyword>
<sequence>MSHPLNLYKVPDGVMQIFVKSAHLNHNPKKVYVVVSFCDLIYQTTVSNKEKKEWYEGFEFKVTYHQQLFDFVNLDVYEKNAFFPDKLIGKVRIKISSLFDNPEVTTKYFELVSDGSYSYSYPPVLEDSLKKLKIGAILTRINYRYQKLEDPDPEFSSDKNIPTIFNSNLDKEIKKLQSDAMKLIDSRILYDGVFSEFSNRYFESLDNFRQIGDDLVATSESDSSPAPLSHPEKVLGHSSKEFNGFTKEDNTPDTDNTSSEIGSQSEKNSYNSISNKEKNDYNPRSSIYPEFPSSLYSLADLSISSTVDFQSESIASSKKKSTKDKNTSPNKTIIPSVNEIHKSSNLVPSEVPSSNILTTFIRIMNVLVSFFVNIVTIFSNY</sequence>
<evidence type="ECO:0000313" key="3">
    <source>
        <dbReference type="EMBL" id="OLY80740.1"/>
    </source>
</evidence>
<evidence type="ECO:0000259" key="2">
    <source>
        <dbReference type="PROSITE" id="PS50004"/>
    </source>
</evidence>
<dbReference type="InterPro" id="IPR035892">
    <property type="entry name" value="C2_domain_sf"/>
</dbReference>
<proteinExistence type="predicted"/>
<feature type="region of interest" description="Disordered" evidence="1">
    <location>
        <begin position="241"/>
        <end position="284"/>
    </location>
</feature>
<accession>A0A1R0GV03</accession>
<dbReference type="Gene3D" id="2.60.40.150">
    <property type="entry name" value="C2 domain"/>
    <property type="match status" value="1"/>
</dbReference>
<comment type="caution">
    <text evidence="3">The sequence shown here is derived from an EMBL/GenBank/DDBJ whole genome shotgun (WGS) entry which is preliminary data.</text>
</comment>
<gene>
    <name evidence="3" type="ORF">AYI68_g5163</name>
</gene>
<evidence type="ECO:0000256" key="1">
    <source>
        <dbReference type="SAM" id="MobiDB-lite"/>
    </source>
</evidence>
<name>A0A1R0GV03_9FUNG</name>
<dbReference type="AlphaFoldDB" id="A0A1R0GV03"/>
<feature type="domain" description="C2" evidence="2">
    <location>
        <begin position="1"/>
        <end position="108"/>
    </location>
</feature>
<dbReference type="Pfam" id="PF00168">
    <property type="entry name" value="C2"/>
    <property type="match status" value="1"/>
</dbReference>
<protein>
    <recommendedName>
        <fullName evidence="2">C2 domain-containing protein</fullName>
    </recommendedName>
</protein>
<organism evidence="3 4">
    <name type="scientific">Smittium mucronatum</name>
    <dbReference type="NCBI Taxonomy" id="133383"/>
    <lineage>
        <taxon>Eukaryota</taxon>
        <taxon>Fungi</taxon>
        <taxon>Fungi incertae sedis</taxon>
        <taxon>Zoopagomycota</taxon>
        <taxon>Kickxellomycotina</taxon>
        <taxon>Harpellomycetes</taxon>
        <taxon>Harpellales</taxon>
        <taxon>Legeriomycetaceae</taxon>
        <taxon>Smittium</taxon>
    </lineage>
</organism>
<evidence type="ECO:0000313" key="4">
    <source>
        <dbReference type="Proteomes" id="UP000187455"/>
    </source>
</evidence>
<dbReference type="OrthoDB" id="438440at2759"/>
<dbReference type="CDD" id="cd00030">
    <property type="entry name" value="C2"/>
    <property type="match status" value="1"/>
</dbReference>
<dbReference type="PROSITE" id="PS50004">
    <property type="entry name" value="C2"/>
    <property type="match status" value="1"/>
</dbReference>
<dbReference type="EMBL" id="LSSL01003190">
    <property type="protein sequence ID" value="OLY80740.1"/>
    <property type="molecule type" value="Genomic_DNA"/>
</dbReference>
<reference evidence="3 4" key="1">
    <citation type="journal article" date="2016" name="Mol. Biol. Evol.">
        <title>Genome-Wide Survey of Gut Fungi (Harpellales) Reveals the First Horizontally Transferred Ubiquitin Gene from a Mosquito Host.</title>
        <authorList>
            <person name="Wang Y."/>
            <person name="White M.M."/>
            <person name="Kvist S."/>
            <person name="Moncalvo J.M."/>
        </authorList>
    </citation>
    <scope>NUCLEOTIDE SEQUENCE [LARGE SCALE GENOMIC DNA]</scope>
    <source>
        <strain evidence="3 4">ALG-7-W6</strain>
    </source>
</reference>
<dbReference type="SUPFAM" id="SSF49562">
    <property type="entry name" value="C2 domain (Calcium/lipid-binding domain, CaLB)"/>
    <property type="match status" value="1"/>
</dbReference>
<feature type="compositionally biased region" description="Polar residues" evidence="1">
    <location>
        <begin position="253"/>
        <end position="274"/>
    </location>
</feature>